<keyword evidence="1" id="KW-0812">Transmembrane</keyword>
<name>A0A6G4U4A2_9ACTN</name>
<keyword evidence="1" id="KW-1133">Transmembrane helix</keyword>
<dbReference type="Proteomes" id="UP000481583">
    <property type="component" value="Unassembled WGS sequence"/>
</dbReference>
<evidence type="ECO:0000256" key="1">
    <source>
        <dbReference type="SAM" id="Phobius"/>
    </source>
</evidence>
<proteinExistence type="predicted"/>
<sequence>MRLGKPRRWNVREKLKADRGQVIIEFAGMVPIILVTLVVLWQLVLVGYTFILAGNSADEAARAAATAEWYESRQEAARTAAIEDLPKAWAGPAEVPYPESAGNLWKVKVHLKVPVLAPGLIDFPFTITGSAGAAQEG</sequence>
<evidence type="ECO:0000313" key="2">
    <source>
        <dbReference type="EMBL" id="NGN67069.1"/>
    </source>
</evidence>
<evidence type="ECO:0000313" key="3">
    <source>
        <dbReference type="Proteomes" id="UP000481583"/>
    </source>
</evidence>
<comment type="caution">
    <text evidence="2">The sequence shown here is derived from an EMBL/GenBank/DDBJ whole genome shotgun (WGS) entry which is preliminary data.</text>
</comment>
<gene>
    <name evidence="2" type="ORF">G5C51_24570</name>
</gene>
<dbReference type="EMBL" id="JAAKZV010000123">
    <property type="protein sequence ID" value="NGN67069.1"/>
    <property type="molecule type" value="Genomic_DNA"/>
</dbReference>
<accession>A0A6G4U4A2</accession>
<dbReference type="AlphaFoldDB" id="A0A6G4U4A2"/>
<reference evidence="2 3" key="1">
    <citation type="submission" date="2020-02" db="EMBL/GenBank/DDBJ databases">
        <title>Whole-genome analyses of novel actinobacteria.</title>
        <authorList>
            <person name="Sahin N."/>
        </authorList>
    </citation>
    <scope>NUCLEOTIDE SEQUENCE [LARGE SCALE GENOMIC DNA]</scope>
    <source>
        <strain evidence="2 3">A7024</strain>
    </source>
</reference>
<feature type="transmembrane region" description="Helical" evidence="1">
    <location>
        <begin position="21"/>
        <end position="44"/>
    </location>
</feature>
<organism evidence="2 3">
    <name type="scientific">Streptomyces coryli</name>
    <dbReference type="NCBI Taxonomy" id="1128680"/>
    <lineage>
        <taxon>Bacteria</taxon>
        <taxon>Bacillati</taxon>
        <taxon>Actinomycetota</taxon>
        <taxon>Actinomycetes</taxon>
        <taxon>Kitasatosporales</taxon>
        <taxon>Streptomycetaceae</taxon>
        <taxon>Streptomyces</taxon>
    </lineage>
</organism>
<keyword evidence="3" id="KW-1185">Reference proteome</keyword>
<keyword evidence="1" id="KW-0472">Membrane</keyword>
<protein>
    <submittedName>
        <fullName evidence="2">Pilus assembly protein</fullName>
    </submittedName>
</protein>